<sequence length="77" mass="8791">MWGLLGLVTTQTLLHSHQSVVVMAAEEENVIFSLFKDDPFVFESRKGKQKEENVFQSIVLCHHHLCLGWYGNGVFDV</sequence>
<gene>
    <name evidence="2" type="ORF">FRX31_012423</name>
</gene>
<feature type="signal peptide" evidence="1">
    <location>
        <begin position="1"/>
        <end position="19"/>
    </location>
</feature>
<feature type="chain" id="PRO_5029457105" description="Secreted protein" evidence="1">
    <location>
        <begin position="20"/>
        <end position="77"/>
    </location>
</feature>
<evidence type="ECO:0000256" key="1">
    <source>
        <dbReference type="SAM" id="SignalP"/>
    </source>
</evidence>
<evidence type="ECO:0000313" key="2">
    <source>
        <dbReference type="EMBL" id="KAF5197993.1"/>
    </source>
</evidence>
<evidence type="ECO:0008006" key="4">
    <source>
        <dbReference type="Google" id="ProtNLM"/>
    </source>
</evidence>
<reference evidence="2 3" key="1">
    <citation type="submission" date="2020-06" db="EMBL/GenBank/DDBJ databases">
        <title>Transcriptomic and genomic resources for Thalictrum thalictroides and T. hernandezii: Facilitating candidate gene discovery in an emerging model plant lineage.</title>
        <authorList>
            <person name="Arias T."/>
            <person name="Riano-Pachon D.M."/>
            <person name="Di Stilio V.S."/>
        </authorList>
    </citation>
    <scope>NUCLEOTIDE SEQUENCE [LARGE SCALE GENOMIC DNA]</scope>
    <source>
        <strain evidence="3">cv. WT478/WT964</strain>
        <tissue evidence="2">Leaves</tissue>
    </source>
</reference>
<dbReference type="AlphaFoldDB" id="A0A7J6WLY3"/>
<name>A0A7J6WLY3_THATH</name>
<evidence type="ECO:0000313" key="3">
    <source>
        <dbReference type="Proteomes" id="UP000554482"/>
    </source>
</evidence>
<comment type="caution">
    <text evidence="2">The sequence shown here is derived from an EMBL/GenBank/DDBJ whole genome shotgun (WGS) entry which is preliminary data.</text>
</comment>
<keyword evidence="3" id="KW-1185">Reference proteome</keyword>
<proteinExistence type="predicted"/>
<dbReference type="EMBL" id="JABWDY010013907">
    <property type="protein sequence ID" value="KAF5197993.1"/>
    <property type="molecule type" value="Genomic_DNA"/>
</dbReference>
<dbReference type="Proteomes" id="UP000554482">
    <property type="component" value="Unassembled WGS sequence"/>
</dbReference>
<protein>
    <recommendedName>
        <fullName evidence="4">Secreted protein</fullName>
    </recommendedName>
</protein>
<organism evidence="2 3">
    <name type="scientific">Thalictrum thalictroides</name>
    <name type="common">Rue-anemone</name>
    <name type="synonym">Anemone thalictroides</name>
    <dbReference type="NCBI Taxonomy" id="46969"/>
    <lineage>
        <taxon>Eukaryota</taxon>
        <taxon>Viridiplantae</taxon>
        <taxon>Streptophyta</taxon>
        <taxon>Embryophyta</taxon>
        <taxon>Tracheophyta</taxon>
        <taxon>Spermatophyta</taxon>
        <taxon>Magnoliopsida</taxon>
        <taxon>Ranunculales</taxon>
        <taxon>Ranunculaceae</taxon>
        <taxon>Thalictroideae</taxon>
        <taxon>Thalictrum</taxon>
    </lineage>
</organism>
<keyword evidence="1" id="KW-0732">Signal</keyword>
<accession>A0A7J6WLY3</accession>